<keyword evidence="5 6" id="KW-0460">Magnesium</keyword>
<comment type="caution">
    <text evidence="8">The sequence shown here is derived from an EMBL/GenBank/DDBJ whole genome shotgun (WGS) entry which is preliminary data.</text>
</comment>
<dbReference type="EMBL" id="JAWLJX010000010">
    <property type="protein sequence ID" value="MDV6264052.1"/>
    <property type="molecule type" value="Genomic_DNA"/>
</dbReference>
<keyword evidence="1 6" id="KW-1277">Toxin-antitoxin system</keyword>
<evidence type="ECO:0000313" key="9">
    <source>
        <dbReference type="Proteomes" id="UP001185755"/>
    </source>
</evidence>
<dbReference type="SUPFAM" id="SSF88723">
    <property type="entry name" value="PIN domain-like"/>
    <property type="match status" value="1"/>
</dbReference>
<evidence type="ECO:0000256" key="1">
    <source>
        <dbReference type="ARBA" id="ARBA00022649"/>
    </source>
</evidence>
<evidence type="ECO:0000256" key="4">
    <source>
        <dbReference type="ARBA" id="ARBA00022801"/>
    </source>
</evidence>
<keyword evidence="2 6" id="KW-0540">Nuclease</keyword>
<evidence type="ECO:0000256" key="5">
    <source>
        <dbReference type="ARBA" id="ARBA00022842"/>
    </source>
</evidence>
<feature type="binding site" evidence="6">
    <location>
        <position position="5"/>
    </location>
    <ligand>
        <name>Mg(2+)</name>
        <dbReference type="ChEBI" id="CHEBI:18420"/>
    </ligand>
</feature>
<keyword evidence="4 6" id="KW-0378">Hydrolase</keyword>
<feature type="domain" description="PIN" evidence="7">
    <location>
        <begin position="2"/>
        <end position="119"/>
    </location>
</feature>
<dbReference type="Pfam" id="PF01850">
    <property type="entry name" value="PIN"/>
    <property type="match status" value="1"/>
</dbReference>
<keyword evidence="9" id="KW-1185">Reference proteome</keyword>
<dbReference type="RefSeq" id="WP_317566170.1">
    <property type="nucleotide sequence ID" value="NZ_JAWLJX010000010.1"/>
</dbReference>
<gene>
    <name evidence="6" type="primary">vapC</name>
    <name evidence="8" type="ORF">R3P96_22180</name>
</gene>
<proteinExistence type="inferred from homology"/>
<organism evidence="8 9">
    <name type="scientific">Rhodococcoides yunnanense</name>
    <dbReference type="NCBI Taxonomy" id="278209"/>
    <lineage>
        <taxon>Bacteria</taxon>
        <taxon>Bacillati</taxon>
        <taxon>Actinomycetota</taxon>
        <taxon>Actinomycetes</taxon>
        <taxon>Mycobacteriales</taxon>
        <taxon>Nocardiaceae</taxon>
        <taxon>Rhodococcoides</taxon>
    </lineage>
</organism>
<evidence type="ECO:0000313" key="8">
    <source>
        <dbReference type="EMBL" id="MDV6264052.1"/>
    </source>
</evidence>
<dbReference type="Gene3D" id="3.40.50.1010">
    <property type="entry name" value="5'-nuclease"/>
    <property type="match status" value="1"/>
</dbReference>
<dbReference type="CDD" id="cd09874">
    <property type="entry name" value="PIN_MT3492-like"/>
    <property type="match status" value="1"/>
</dbReference>
<dbReference type="HAMAP" id="MF_00265">
    <property type="entry name" value="VapC_Nob1"/>
    <property type="match status" value="1"/>
</dbReference>
<sequence length="130" mass="13980">MIYLDSSAVLKLIFDEVESDGLQTWLTERAGVPWASSELAKVEVVRTARRYAPNSVDTARVLVAQLNLVPITGGMTDRAAGVGDPMLRTLDAIHLASALSIQDELTAFVAYDHRLASAAHAHGLVVDAPR</sequence>
<keyword evidence="6" id="KW-0800">Toxin</keyword>
<evidence type="ECO:0000256" key="6">
    <source>
        <dbReference type="HAMAP-Rule" id="MF_00265"/>
    </source>
</evidence>
<dbReference type="InterPro" id="IPR029060">
    <property type="entry name" value="PIN-like_dom_sf"/>
</dbReference>
<name>A0ABU4BIL8_9NOCA</name>
<reference evidence="8 9" key="1">
    <citation type="submission" date="2023-10" db="EMBL/GenBank/DDBJ databases">
        <title>Development of a sustainable strategy for remediation of hydrocarbon-contaminated territories based on the waste exchange concept.</title>
        <authorList>
            <person name="Krivoruchko A."/>
        </authorList>
    </citation>
    <scope>NUCLEOTIDE SEQUENCE [LARGE SCALE GENOMIC DNA]</scope>
    <source>
        <strain evidence="8 9">IEGM 1323</strain>
    </source>
</reference>
<evidence type="ECO:0000259" key="7">
    <source>
        <dbReference type="Pfam" id="PF01850"/>
    </source>
</evidence>
<comment type="cofactor">
    <cofactor evidence="6">
        <name>Mg(2+)</name>
        <dbReference type="ChEBI" id="CHEBI:18420"/>
    </cofactor>
</comment>
<feature type="binding site" evidence="6">
    <location>
        <position position="91"/>
    </location>
    <ligand>
        <name>Mg(2+)</name>
        <dbReference type="ChEBI" id="CHEBI:18420"/>
    </ligand>
</feature>
<comment type="function">
    <text evidence="6">Toxic component of a toxin-antitoxin (TA) system. An RNase.</text>
</comment>
<keyword evidence="3 6" id="KW-0479">Metal-binding</keyword>
<dbReference type="InterPro" id="IPR002716">
    <property type="entry name" value="PIN_dom"/>
</dbReference>
<dbReference type="InterPro" id="IPR022907">
    <property type="entry name" value="VapC_family"/>
</dbReference>
<dbReference type="EC" id="3.1.-.-" evidence="6"/>
<evidence type="ECO:0000256" key="3">
    <source>
        <dbReference type="ARBA" id="ARBA00022723"/>
    </source>
</evidence>
<dbReference type="Proteomes" id="UP001185755">
    <property type="component" value="Unassembled WGS sequence"/>
</dbReference>
<accession>A0ABU4BIL8</accession>
<protein>
    <recommendedName>
        <fullName evidence="6">Ribonuclease VapC</fullName>
        <shortName evidence="6">RNase VapC</shortName>
        <ecNumber evidence="6">3.1.-.-</ecNumber>
    </recommendedName>
    <alternativeName>
        <fullName evidence="6">Toxin VapC</fullName>
    </alternativeName>
</protein>
<comment type="similarity">
    <text evidence="6">Belongs to the PINc/VapC protein family.</text>
</comment>
<evidence type="ECO:0000256" key="2">
    <source>
        <dbReference type="ARBA" id="ARBA00022722"/>
    </source>
</evidence>